<keyword evidence="16" id="KW-0234">DNA repair</keyword>
<dbReference type="PROSITE" id="PS50160">
    <property type="entry name" value="DNA_LIGASE_A3"/>
    <property type="match status" value="1"/>
</dbReference>
<keyword evidence="3 23" id="KW-0436">Ligase</keyword>
<feature type="compositionally biased region" description="Polar residues" evidence="21">
    <location>
        <begin position="215"/>
        <end position="224"/>
    </location>
</feature>
<feature type="domain" description="ATP-dependent DNA ligase family profile" evidence="22">
    <location>
        <begin position="336"/>
        <end position="485"/>
    </location>
</feature>
<dbReference type="GO" id="GO:0006281">
    <property type="term" value="P:DNA repair"/>
    <property type="evidence" value="ECO:0007669"/>
    <property type="project" value="UniProtKB-KW"/>
</dbReference>
<evidence type="ECO:0000256" key="11">
    <source>
        <dbReference type="ARBA" id="ARBA00022839"/>
    </source>
</evidence>
<reference evidence="23 24" key="1">
    <citation type="submission" date="2016-10" db="EMBL/GenBank/DDBJ databases">
        <authorList>
            <person name="de Groot N.N."/>
        </authorList>
    </citation>
    <scope>NUCLEOTIDE SEQUENCE [LARGE SCALE GENOMIC DNA]</scope>
    <source>
        <strain evidence="23 24">DSM 21039</strain>
    </source>
</reference>
<dbReference type="NCBIfam" id="TIGR02779">
    <property type="entry name" value="NHEJ_ligase_lig"/>
    <property type="match status" value="1"/>
</dbReference>
<evidence type="ECO:0000256" key="17">
    <source>
        <dbReference type="ARBA" id="ARBA00023211"/>
    </source>
</evidence>
<keyword evidence="9" id="KW-0227">DNA damage</keyword>
<dbReference type="Gene3D" id="3.30.470.30">
    <property type="entry name" value="DNA ligase/mRNA capping enzyme"/>
    <property type="match status" value="1"/>
</dbReference>
<keyword evidence="4" id="KW-0808">Transferase</keyword>
<dbReference type="RefSeq" id="WP_089907388.1">
    <property type="nucleotide sequence ID" value="NZ_FOBB01000001.1"/>
</dbReference>
<dbReference type="InterPro" id="IPR014145">
    <property type="entry name" value="LigD_pol_dom"/>
</dbReference>
<dbReference type="InterPro" id="IPR012340">
    <property type="entry name" value="NA-bd_OB-fold"/>
</dbReference>
<dbReference type="Pfam" id="PF21686">
    <property type="entry name" value="LigD_Prim-Pol"/>
    <property type="match status" value="1"/>
</dbReference>
<feature type="region of interest" description="Disordered" evidence="21">
    <location>
        <begin position="191"/>
        <end position="235"/>
    </location>
</feature>
<dbReference type="InterPro" id="IPR012310">
    <property type="entry name" value="DNA_ligase_ATP-dep_cent"/>
</dbReference>
<dbReference type="Pfam" id="PF01068">
    <property type="entry name" value="DNA_ligase_A_M"/>
    <property type="match status" value="1"/>
</dbReference>
<dbReference type="EC" id="6.5.1.1" evidence="2"/>
<dbReference type="SUPFAM" id="SSF56091">
    <property type="entry name" value="DNA ligase/mRNA capping enzyme, catalytic domain"/>
    <property type="match status" value="1"/>
</dbReference>
<evidence type="ECO:0000313" key="23">
    <source>
        <dbReference type="EMBL" id="SEK94705.1"/>
    </source>
</evidence>
<evidence type="ECO:0000313" key="24">
    <source>
        <dbReference type="Proteomes" id="UP000198984"/>
    </source>
</evidence>
<keyword evidence="14" id="KW-0238">DNA-binding</keyword>
<dbReference type="NCBIfam" id="TIGR02777">
    <property type="entry name" value="LigD_PE_dom"/>
    <property type="match status" value="1"/>
</dbReference>
<evidence type="ECO:0000256" key="18">
    <source>
        <dbReference type="ARBA" id="ARBA00023268"/>
    </source>
</evidence>
<sequence length="893" mass="100451">MSSLSTYNKKRDFKQTSEPKGGKAAKGQHIFVIQRHHASRIHYDFRLEVAGVLKSWAVPKGPSLNPADKRLAMQVEDHPYDYKDFEGTIPKGNYGAGTVYVWDKGSYELLHADGKNFDKEALQEIKEGNLKIKMKGRKLKGEFALVKMKGREDNSWLLLKHKDDYAVNGEYNSEDYTPKKVIEQGLKFKEQEKGGGSARRKVAAAAKRSTAATPKRSSTATAANSDVKKKVSATPKANVKAGPKKMYKPTMATLVDAPFSREGWLFEPKWDGYRAIADVRNGKADLYSRNHLSFNKDYPSIVKAVEKISHNVVLDGEVVVLDSKGNTNFQALQNFKNTNTGKLTYVVFDLLNLNGQDLREMPLIQRKELLAEVVKQLDDPAVIYSAHILTNGEKLYEKAQTKQWEGIIAKKADSVYEEDRRTMNWLKMKVLNEQETIICGYTAPRGSRKKLGALVLGVLDDKGALRYVGHCGGGLNGELIDMLYDKLQPLQQKTPVFKEKIKTNMPVTWVKPELVCQVKFSSWTEGGHLRQPIFMGLRKDKPVKEVKRETAKPLQMATTANRKTKTSPAAKAGEVKSKAAAKAAPAVQHEKERTLKLNGKEVTLTNQQKIYWPDEKITKGQLVDYYLSVAKYLLPYLKDRPMSLHRFPNGIKGSSFYQKDIDHENTPDWIKTIPLHAASTGKDVDYLLCNNEATLAYMINLGCIEVNPWLSRVNRLDNPDYVVMDLDPEGIGFKAVIETALCIKEILDGLKVTSFCKTSGASGLHIYIPTGAKYEYETCRLFAEFIAQQTNQQLPGITSIVRAKSARKKKVYVDFLQNSRGQTVAAPYAVRPKPGATVSAPLLWEEVNDQLQISDFTMHNMLQRLEEKGDLWQPTQQVKNDLKKVIQQIETAE</sequence>
<dbReference type="PROSITE" id="PS00333">
    <property type="entry name" value="DNA_LIGASE_A2"/>
    <property type="match status" value="1"/>
</dbReference>
<proteinExistence type="predicted"/>
<dbReference type="GO" id="GO:0006310">
    <property type="term" value="P:DNA recombination"/>
    <property type="evidence" value="ECO:0007669"/>
    <property type="project" value="UniProtKB-KW"/>
</dbReference>
<dbReference type="Pfam" id="PF04679">
    <property type="entry name" value="DNA_ligase_A_C"/>
    <property type="match status" value="1"/>
</dbReference>
<dbReference type="Gene3D" id="3.90.920.10">
    <property type="entry name" value="DNA primase, PRIM domain"/>
    <property type="match status" value="1"/>
</dbReference>
<dbReference type="NCBIfam" id="TIGR02776">
    <property type="entry name" value="NHEJ_ligase_prk"/>
    <property type="match status" value="1"/>
</dbReference>
<evidence type="ECO:0000256" key="8">
    <source>
        <dbReference type="ARBA" id="ARBA00022741"/>
    </source>
</evidence>
<dbReference type="PANTHER" id="PTHR42705">
    <property type="entry name" value="BIFUNCTIONAL NON-HOMOLOGOUS END JOINING PROTEIN LIGD"/>
    <property type="match status" value="1"/>
</dbReference>
<organism evidence="23 24">
    <name type="scientific">Chitinophaga rupis</name>
    <dbReference type="NCBI Taxonomy" id="573321"/>
    <lineage>
        <taxon>Bacteria</taxon>
        <taxon>Pseudomonadati</taxon>
        <taxon>Bacteroidota</taxon>
        <taxon>Chitinophagia</taxon>
        <taxon>Chitinophagales</taxon>
        <taxon>Chitinophagaceae</taxon>
        <taxon>Chitinophaga</taxon>
    </lineage>
</organism>
<gene>
    <name evidence="23" type="ORF">SAMN04488505_1011189</name>
</gene>
<dbReference type="GO" id="GO:0004527">
    <property type="term" value="F:exonuclease activity"/>
    <property type="evidence" value="ECO:0007669"/>
    <property type="project" value="UniProtKB-KW"/>
</dbReference>
<keyword evidence="18" id="KW-0511">Multifunctional enzyme</keyword>
<dbReference type="CDD" id="cd07906">
    <property type="entry name" value="Adenylation_DNA_ligase_LigD_LigC"/>
    <property type="match status" value="1"/>
</dbReference>
<dbReference type="GO" id="GO:0003887">
    <property type="term" value="F:DNA-directed DNA polymerase activity"/>
    <property type="evidence" value="ECO:0007669"/>
    <property type="project" value="UniProtKB-KW"/>
</dbReference>
<evidence type="ECO:0000256" key="10">
    <source>
        <dbReference type="ARBA" id="ARBA00022801"/>
    </source>
</evidence>
<dbReference type="CDD" id="cd07971">
    <property type="entry name" value="OBF_DNA_ligase_LigD"/>
    <property type="match status" value="1"/>
</dbReference>
<dbReference type="InterPro" id="IPR016059">
    <property type="entry name" value="DNA_ligase_ATP-dep_CS"/>
</dbReference>
<evidence type="ECO:0000256" key="2">
    <source>
        <dbReference type="ARBA" id="ARBA00012727"/>
    </source>
</evidence>
<accession>A0A1H7L8A6</accession>
<evidence type="ECO:0000256" key="19">
    <source>
        <dbReference type="ARBA" id="ARBA00029943"/>
    </source>
</evidence>
<evidence type="ECO:0000256" key="20">
    <source>
        <dbReference type="ARBA" id="ARBA00034003"/>
    </source>
</evidence>
<dbReference type="SUPFAM" id="SSF50249">
    <property type="entry name" value="Nucleic acid-binding proteins"/>
    <property type="match status" value="1"/>
</dbReference>
<dbReference type="STRING" id="573321.SAMN04488505_1011189"/>
<evidence type="ECO:0000256" key="16">
    <source>
        <dbReference type="ARBA" id="ARBA00023204"/>
    </source>
</evidence>
<dbReference type="AlphaFoldDB" id="A0A1H7L8A6"/>
<evidence type="ECO:0000259" key="22">
    <source>
        <dbReference type="PROSITE" id="PS50160"/>
    </source>
</evidence>
<keyword evidence="13" id="KW-0239">DNA-directed DNA polymerase</keyword>
<protein>
    <recommendedName>
        <fullName evidence="2">DNA ligase (ATP)</fullName>
        <ecNumber evidence="2">6.5.1.1</ecNumber>
    </recommendedName>
    <alternativeName>
        <fullName evidence="19">NHEJ DNA polymerase</fullName>
    </alternativeName>
</protein>
<evidence type="ECO:0000256" key="9">
    <source>
        <dbReference type="ARBA" id="ARBA00022763"/>
    </source>
</evidence>
<keyword evidence="8" id="KW-0547">Nucleotide-binding</keyword>
<evidence type="ECO:0000256" key="15">
    <source>
        <dbReference type="ARBA" id="ARBA00023172"/>
    </source>
</evidence>
<dbReference type="EMBL" id="FOBB01000001">
    <property type="protein sequence ID" value="SEK94705.1"/>
    <property type="molecule type" value="Genomic_DNA"/>
</dbReference>
<evidence type="ECO:0000256" key="1">
    <source>
        <dbReference type="ARBA" id="ARBA00001936"/>
    </source>
</evidence>
<dbReference type="GO" id="GO:0005524">
    <property type="term" value="F:ATP binding"/>
    <property type="evidence" value="ECO:0007669"/>
    <property type="project" value="UniProtKB-KW"/>
</dbReference>
<dbReference type="InterPro" id="IPR014146">
    <property type="entry name" value="LigD_ligase_dom"/>
</dbReference>
<evidence type="ECO:0000256" key="7">
    <source>
        <dbReference type="ARBA" id="ARBA00022723"/>
    </source>
</evidence>
<evidence type="ECO:0000256" key="21">
    <source>
        <dbReference type="SAM" id="MobiDB-lite"/>
    </source>
</evidence>
<feature type="compositionally biased region" description="Low complexity" evidence="21">
    <location>
        <begin position="203"/>
        <end position="213"/>
    </location>
</feature>
<evidence type="ECO:0000256" key="12">
    <source>
        <dbReference type="ARBA" id="ARBA00022840"/>
    </source>
</evidence>
<comment type="cofactor">
    <cofactor evidence="1">
        <name>Mn(2+)</name>
        <dbReference type="ChEBI" id="CHEBI:29035"/>
    </cofactor>
</comment>
<keyword evidence="10" id="KW-0378">Hydrolase</keyword>
<comment type="catalytic activity">
    <reaction evidence="20">
        <text>ATP + (deoxyribonucleotide)n-3'-hydroxyl + 5'-phospho-(deoxyribonucleotide)m = (deoxyribonucleotide)n+m + AMP + diphosphate.</text>
        <dbReference type="EC" id="6.5.1.1"/>
    </reaction>
</comment>
<keyword evidence="6" id="KW-0540">Nuclease</keyword>
<evidence type="ECO:0000256" key="3">
    <source>
        <dbReference type="ARBA" id="ARBA00022598"/>
    </source>
</evidence>
<dbReference type="OrthoDB" id="9802472at2"/>
<dbReference type="Gene3D" id="2.40.50.140">
    <property type="entry name" value="Nucleic acid-binding proteins"/>
    <property type="match status" value="1"/>
</dbReference>
<dbReference type="Pfam" id="PF13298">
    <property type="entry name" value="LigD_N"/>
    <property type="match status" value="1"/>
</dbReference>
<evidence type="ECO:0000256" key="6">
    <source>
        <dbReference type="ARBA" id="ARBA00022722"/>
    </source>
</evidence>
<dbReference type="PANTHER" id="PTHR42705:SF2">
    <property type="entry name" value="BIFUNCTIONAL NON-HOMOLOGOUS END JOINING PROTEIN LIGD"/>
    <property type="match status" value="1"/>
</dbReference>
<feature type="region of interest" description="Disordered" evidence="21">
    <location>
        <begin position="559"/>
        <end position="589"/>
    </location>
</feature>
<dbReference type="Proteomes" id="UP000198984">
    <property type="component" value="Unassembled WGS sequence"/>
</dbReference>
<keyword evidence="17" id="KW-0464">Manganese</keyword>
<dbReference type="Gene3D" id="3.30.1490.70">
    <property type="match status" value="1"/>
</dbReference>
<keyword evidence="5" id="KW-0548">Nucleotidyltransferase</keyword>
<dbReference type="GO" id="GO:0046872">
    <property type="term" value="F:metal ion binding"/>
    <property type="evidence" value="ECO:0007669"/>
    <property type="project" value="UniProtKB-KW"/>
</dbReference>
<keyword evidence="12" id="KW-0067">ATP-binding</keyword>
<keyword evidence="24" id="KW-1185">Reference proteome</keyword>
<name>A0A1H7L8A6_9BACT</name>
<keyword evidence="11" id="KW-0269">Exonuclease</keyword>
<dbReference type="GO" id="GO:0003910">
    <property type="term" value="F:DNA ligase (ATP) activity"/>
    <property type="evidence" value="ECO:0007669"/>
    <property type="project" value="UniProtKB-EC"/>
</dbReference>
<feature type="region of interest" description="Disordered" evidence="21">
    <location>
        <begin position="1"/>
        <end position="26"/>
    </location>
</feature>
<dbReference type="GO" id="GO:0003677">
    <property type="term" value="F:DNA binding"/>
    <property type="evidence" value="ECO:0007669"/>
    <property type="project" value="UniProtKB-KW"/>
</dbReference>
<keyword evidence="7" id="KW-0479">Metal-binding</keyword>
<dbReference type="InterPro" id="IPR012309">
    <property type="entry name" value="DNA_ligase_ATP-dep_C"/>
</dbReference>
<evidence type="ECO:0000256" key="5">
    <source>
        <dbReference type="ARBA" id="ARBA00022695"/>
    </source>
</evidence>
<dbReference type="InterPro" id="IPR052171">
    <property type="entry name" value="NHEJ_LigD"/>
</dbReference>
<dbReference type="InterPro" id="IPR014144">
    <property type="entry name" value="LigD_PE_domain"/>
</dbReference>
<evidence type="ECO:0000256" key="14">
    <source>
        <dbReference type="ARBA" id="ARBA00023125"/>
    </source>
</evidence>
<evidence type="ECO:0000256" key="4">
    <source>
        <dbReference type="ARBA" id="ARBA00022679"/>
    </source>
</evidence>
<evidence type="ECO:0000256" key="13">
    <source>
        <dbReference type="ARBA" id="ARBA00022932"/>
    </source>
</evidence>
<dbReference type="InterPro" id="IPR014143">
    <property type="entry name" value="NHEJ_ligase_prk"/>
</dbReference>
<dbReference type="NCBIfam" id="TIGR02778">
    <property type="entry name" value="ligD_pol"/>
    <property type="match status" value="1"/>
</dbReference>
<keyword evidence="15" id="KW-0233">DNA recombination</keyword>
<dbReference type="CDD" id="cd04865">
    <property type="entry name" value="LigD_Pol_like_2"/>
    <property type="match status" value="1"/>
</dbReference>
<feature type="compositionally biased region" description="Basic and acidic residues" evidence="21">
    <location>
        <begin position="9"/>
        <end position="21"/>
    </location>
</feature>